<accession>A0A5B8VAB2</accession>
<dbReference type="RefSeq" id="WP_147190150.1">
    <property type="nucleotide sequence ID" value="NZ_CP042435.1"/>
</dbReference>
<dbReference type="KEGG" id="pgin:FRZ67_13645"/>
<evidence type="ECO:0000259" key="2">
    <source>
        <dbReference type="Pfam" id="PF06439"/>
    </source>
</evidence>
<keyword evidence="1" id="KW-0732">Signal</keyword>
<dbReference type="Proteomes" id="UP000321533">
    <property type="component" value="Chromosome"/>
</dbReference>
<evidence type="ECO:0000313" key="4">
    <source>
        <dbReference type="Proteomes" id="UP000321533"/>
    </source>
</evidence>
<dbReference type="InterPro" id="IPR010496">
    <property type="entry name" value="AL/BT2_dom"/>
</dbReference>
<dbReference type="Pfam" id="PF06439">
    <property type="entry name" value="3keto-disac_hyd"/>
    <property type="match status" value="1"/>
</dbReference>
<dbReference type="OrthoDB" id="9787527at2"/>
<evidence type="ECO:0000313" key="3">
    <source>
        <dbReference type="EMBL" id="QEC68292.1"/>
    </source>
</evidence>
<feature type="domain" description="3-keto-alpha-glucoside-1,2-lyase/3-keto-2-hydroxy-glucal hydratase" evidence="2">
    <location>
        <begin position="32"/>
        <end position="259"/>
    </location>
</feature>
<proteinExistence type="predicted"/>
<keyword evidence="4" id="KW-1185">Reference proteome</keyword>
<protein>
    <submittedName>
        <fullName evidence="3">DUF1080 domain-containing protein</fullName>
    </submittedName>
</protein>
<name>A0A5B8VAB2_9BACT</name>
<dbReference type="AlphaFoldDB" id="A0A5B8VAB2"/>
<gene>
    <name evidence="3" type="ORF">FRZ67_13645</name>
</gene>
<organism evidence="3 4">
    <name type="scientific">Panacibacter ginsenosidivorans</name>
    <dbReference type="NCBI Taxonomy" id="1813871"/>
    <lineage>
        <taxon>Bacteria</taxon>
        <taxon>Pseudomonadati</taxon>
        <taxon>Bacteroidota</taxon>
        <taxon>Chitinophagia</taxon>
        <taxon>Chitinophagales</taxon>
        <taxon>Chitinophagaceae</taxon>
        <taxon>Panacibacter</taxon>
    </lineage>
</organism>
<dbReference type="EMBL" id="CP042435">
    <property type="protein sequence ID" value="QEC68292.1"/>
    <property type="molecule type" value="Genomic_DNA"/>
</dbReference>
<dbReference type="Gene3D" id="2.60.120.560">
    <property type="entry name" value="Exo-inulinase, domain 1"/>
    <property type="match status" value="1"/>
</dbReference>
<evidence type="ECO:0000256" key="1">
    <source>
        <dbReference type="SAM" id="SignalP"/>
    </source>
</evidence>
<reference evidence="3 4" key="1">
    <citation type="journal article" date="2016" name="Int. J. Syst. Evol. Microbiol.">
        <title>Panacibacter ginsenosidivorans gen. nov., sp. nov., with ginsenoside converting activity isolated from soil of a ginseng field.</title>
        <authorList>
            <person name="Siddiqi M.Z."/>
            <person name="Muhammad Shafi S."/>
            <person name="Choi K.D."/>
            <person name="Im W.T."/>
        </authorList>
    </citation>
    <scope>NUCLEOTIDE SEQUENCE [LARGE SCALE GENOMIC DNA]</scope>
    <source>
        <strain evidence="3 4">Gsoil1550</strain>
    </source>
</reference>
<dbReference type="GO" id="GO:0016787">
    <property type="term" value="F:hydrolase activity"/>
    <property type="evidence" value="ECO:0007669"/>
    <property type="project" value="InterPro"/>
</dbReference>
<feature type="chain" id="PRO_5023102097" evidence="1">
    <location>
        <begin position="22"/>
        <end position="263"/>
    </location>
</feature>
<sequence>MKHTRLLLIVLPMLFGAFQSGQVVVEQESTSKWVTLFNGKDLNNWLPKIVGHKLGENFGNTFRVKDGILSIRYDAYDSFNNRFGALYYNKKFTNYRLKVEYRFVGNTTPGAPSWGYRDGGIQYHCQDPASLDINQPFPVCLEYNLLGGNGKDERPSGEICANGIYVEINGKRNASYCTPPTVKKTLHGDQWVTAEIDVQDGKIKHYINGEEVLEFENPNYDSANALAKKFILNGNDLVKDGYISLQSNSHPMDFRKIEIMEYR</sequence>
<feature type="signal peptide" evidence="1">
    <location>
        <begin position="1"/>
        <end position="21"/>
    </location>
</feature>